<keyword evidence="1" id="KW-0808">Transferase</keyword>
<reference evidence="5" key="1">
    <citation type="journal article" date="2019" name="Int. J. Syst. Evol. Microbiol.">
        <title>The Global Catalogue of Microorganisms (GCM) 10K type strain sequencing project: providing services to taxonomists for standard genome sequencing and annotation.</title>
        <authorList>
            <consortium name="The Broad Institute Genomics Platform"/>
            <consortium name="The Broad Institute Genome Sequencing Center for Infectious Disease"/>
            <person name="Wu L."/>
            <person name="Ma J."/>
        </authorList>
    </citation>
    <scope>NUCLEOTIDE SEQUENCE [LARGE SCALE GENOMIC DNA]</scope>
    <source>
        <strain evidence="5">KCTC 23701</strain>
    </source>
</reference>
<comment type="caution">
    <text evidence="4">The sequence shown here is derived from an EMBL/GenBank/DDBJ whole genome shotgun (WGS) entry which is preliminary data.</text>
</comment>
<dbReference type="Gene3D" id="3.40.630.30">
    <property type="match status" value="1"/>
</dbReference>
<evidence type="ECO:0000313" key="5">
    <source>
        <dbReference type="Proteomes" id="UP000604737"/>
    </source>
</evidence>
<proteinExistence type="predicted"/>
<dbReference type="CDD" id="cd04301">
    <property type="entry name" value="NAT_SF"/>
    <property type="match status" value="1"/>
</dbReference>
<organism evidence="4 5">
    <name type="scientific">Jeongeupia chitinilytica</name>
    <dbReference type="NCBI Taxonomy" id="1041641"/>
    <lineage>
        <taxon>Bacteria</taxon>
        <taxon>Pseudomonadati</taxon>
        <taxon>Pseudomonadota</taxon>
        <taxon>Betaproteobacteria</taxon>
        <taxon>Neisseriales</taxon>
        <taxon>Chitinibacteraceae</taxon>
        <taxon>Jeongeupia</taxon>
    </lineage>
</organism>
<dbReference type="SUPFAM" id="SSF55729">
    <property type="entry name" value="Acyl-CoA N-acyltransferases (Nat)"/>
    <property type="match status" value="1"/>
</dbReference>
<feature type="domain" description="N-acetyltransferase" evidence="3">
    <location>
        <begin position="14"/>
        <end position="159"/>
    </location>
</feature>
<dbReference type="RefSeq" id="WP_189461751.1">
    <property type="nucleotide sequence ID" value="NZ_BMYO01000008.1"/>
</dbReference>
<name>A0ABQ3H341_9NEIS</name>
<dbReference type="PANTHER" id="PTHR43877">
    <property type="entry name" value="AMINOALKYLPHOSPHONATE N-ACETYLTRANSFERASE-RELATED-RELATED"/>
    <property type="match status" value="1"/>
</dbReference>
<dbReference type="Pfam" id="PF00583">
    <property type="entry name" value="Acetyltransf_1"/>
    <property type="match status" value="1"/>
</dbReference>
<dbReference type="PANTHER" id="PTHR43877:SF2">
    <property type="entry name" value="AMINOALKYLPHOSPHONATE N-ACETYLTRANSFERASE-RELATED"/>
    <property type="match status" value="1"/>
</dbReference>
<dbReference type="Proteomes" id="UP000604737">
    <property type="component" value="Unassembled WGS sequence"/>
</dbReference>
<evidence type="ECO:0000313" key="4">
    <source>
        <dbReference type="EMBL" id="GHD67124.1"/>
    </source>
</evidence>
<accession>A0ABQ3H341</accession>
<dbReference type="InterPro" id="IPR000182">
    <property type="entry name" value="GNAT_dom"/>
</dbReference>
<dbReference type="InterPro" id="IPR016181">
    <property type="entry name" value="Acyl_CoA_acyltransferase"/>
</dbReference>
<dbReference type="PROSITE" id="PS51186">
    <property type="entry name" value="GNAT"/>
    <property type="match status" value="1"/>
</dbReference>
<protein>
    <submittedName>
        <fullName evidence="4">N-acetyltransferase</fullName>
    </submittedName>
</protein>
<sequence>MGIPAEWNGAAHDVIVRYASLDDLDALAPLFDAYRVFYKQPSDPVLARAFLAERLGLRESVLLLAERDGSACGFIQLYPYFSSIAATRTWSLMDLYVAETARGGGVARLLMAKAAEHARATGASHLELSTAHSNSRAQALYESLGYTLDTVYRYYSLAL</sequence>
<keyword evidence="5" id="KW-1185">Reference proteome</keyword>
<dbReference type="InterPro" id="IPR050832">
    <property type="entry name" value="Bact_Acetyltransf"/>
</dbReference>
<gene>
    <name evidence="4" type="ORF">GCM10007350_30380</name>
</gene>
<keyword evidence="2" id="KW-0012">Acyltransferase</keyword>
<evidence type="ECO:0000256" key="1">
    <source>
        <dbReference type="ARBA" id="ARBA00022679"/>
    </source>
</evidence>
<dbReference type="EMBL" id="BMYO01000008">
    <property type="protein sequence ID" value="GHD67124.1"/>
    <property type="molecule type" value="Genomic_DNA"/>
</dbReference>
<evidence type="ECO:0000259" key="3">
    <source>
        <dbReference type="PROSITE" id="PS51186"/>
    </source>
</evidence>
<evidence type="ECO:0000256" key="2">
    <source>
        <dbReference type="ARBA" id="ARBA00023315"/>
    </source>
</evidence>